<evidence type="ECO:0000256" key="2">
    <source>
        <dbReference type="SAM" id="Phobius"/>
    </source>
</evidence>
<feature type="non-terminal residue" evidence="3">
    <location>
        <position position="153"/>
    </location>
</feature>
<reference evidence="3 4" key="1">
    <citation type="submission" date="2019-10" db="EMBL/GenBank/DDBJ databases">
        <title>Streptomyces tenebrisbrunneis sp.nov., an endogenous actinomycete isolated from of Lycium ruthenicum.</title>
        <authorList>
            <person name="Ma L."/>
        </authorList>
    </citation>
    <scope>NUCLEOTIDE SEQUENCE [LARGE SCALE GENOMIC DNA]</scope>
    <source>
        <strain evidence="3 4">TRM 66187</strain>
    </source>
</reference>
<evidence type="ECO:0000313" key="3">
    <source>
        <dbReference type="EMBL" id="KAF4407171.1"/>
    </source>
</evidence>
<accession>A0ABQ7FDT6</accession>
<feature type="region of interest" description="Disordered" evidence="1">
    <location>
        <begin position="88"/>
        <end position="153"/>
    </location>
</feature>
<evidence type="ECO:0000256" key="1">
    <source>
        <dbReference type="SAM" id="MobiDB-lite"/>
    </source>
</evidence>
<dbReference type="RefSeq" id="WP_156206859.1">
    <property type="nucleotide sequence ID" value="NZ_WHPN01000328.1"/>
</dbReference>
<proteinExistence type="predicted"/>
<keyword evidence="2" id="KW-0812">Transmembrane</keyword>
<keyword evidence="4" id="KW-1185">Reference proteome</keyword>
<sequence length="153" mass="15656">MRTVHWGGWAALTAGAALCAIGWYGVAGTERVAHQLSYLASCTVPGAALVVAGAVLLSRSEQSRTAEQVADLHRLFLTYDEPYGWPEAYGSPGPYDASGPYGSAAPEAVHQPDRTGSQNRPAADAAAGPADARDHSLAAGESGPGRPGAREGA</sequence>
<comment type="caution">
    <text evidence="3">The sequence shown here is derived from an EMBL/GenBank/DDBJ whole genome shotgun (WGS) entry which is preliminary data.</text>
</comment>
<feature type="compositionally biased region" description="Low complexity" evidence="1">
    <location>
        <begin position="120"/>
        <end position="130"/>
    </location>
</feature>
<dbReference type="Proteomes" id="UP000621266">
    <property type="component" value="Unassembled WGS sequence"/>
</dbReference>
<feature type="transmembrane region" description="Helical" evidence="2">
    <location>
        <begin position="38"/>
        <end position="57"/>
    </location>
</feature>
<gene>
    <name evidence="3" type="ORF">GCU69_21045</name>
</gene>
<protein>
    <submittedName>
        <fullName evidence="3">Uncharacterized protein</fullName>
    </submittedName>
</protein>
<keyword evidence="2" id="KW-0472">Membrane</keyword>
<organism evidence="3 4">
    <name type="scientific">Streptomyces lycii</name>
    <dbReference type="NCBI Taxonomy" id="2654337"/>
    <lineage>
        <taxon>Bacteria</taxon>
        <taxon>Bacillati</taxon>
        <taxon>Actinomycetota</taxon>
        <taxon>Actinomycetes</taxon>
        <taxon>Kitasatosporales</taxon>
        <taxon>Streptomycetaceae</taxon>
        <taxon>Streptomyces</taxon>
    </lineage>
</organism>
<keyword evidence="2" id="KW-1133">Transmembrane helix</keyword>
<evidence type="ECO:0000313" key="4">
    <source>
        <dbReference type="Proteomes" id="UP000621266"/>
    </source>
</evidence>
<dbReference type="EMBL" id="WHPN01000328">
    <property type="protein sequence ID" value="KAF4407171.1"/>
    <property type="molecule type" value="Genomic_DNA"/>
</dbReference>
<feature type="transmembrane region" description="Helical" evidence="2">
    <location>
        <begin position="6"/>
        <end position="26"/>
    </location>
</feature>
<name>A0ABQ7FDT6_9ACTN</name>